<evidence type="ECO:0000313" key="7">
    <source>
        <dbReference type="Proteomes" id="UP000077405"/>
    </source>
</evidence>
<keyword evidence="6" id="KW-0969">Cilium</keyword>
<dbReference type="PRINTS" id="PR01006">
    <property type="entry name" value="FLGHOOKFLIE"/>
</dbReference>
<dbReference type="NCBIfam" id="TIGR00205">
    <property type="entry name" value="fliE"/>
    <property type="match status" value="1"/>
</dbReference>
<dbReference type="GO" id="GO:0009425">
    <property type="term" value="C:bacterial-type flagellum basal body"/>
    <property type="evidence" value="ECO:0007669"/>
    <property type="project" value="UniProtKB-SubCell"/>
</dbReference>
<keyword evidence="6" id="KW-0966">Cell projection</keyword>
<dbReference type="GO" id="GO:0003774">
    <property type="term" value="F:cytoskeletal motor activity"/>
    <property type="evidence" value="ECO:0007669"/>
    <property type="project" value="InterPro"/>
</dbReference>
<dbReference type="Pfam" id="PF02049">
    <property type="entry name" value="FliE"/>
    <property type="match status" value="1"/>
</dbReference>
<name>A0A160JFE3_9PROT</name>
<dbReference type="PANTHER" id="PTHR34653">
    <property type="match status" value="1"/>
</dbReference>
<dbReference type="KEGG" id="ahu:A6A40_06315"/>
<dbReference type="GO" id="GO:0005198">
    <property type="term" value="F:structural molecule activity"/>
    <property type="evidence" value="ECO:0007669"/>
    <property type="project" value="UniProtKB-UniRule"/>
</dbReference>
<dbReference type="AlphaFoldDB" id="A0A160JFE3"/>
<protein>
    <recommendedName>
        <fullName evidence="4 5">Flagellar hook-basal body complex protein FliE</fullName>
    </recommendedName>
</protein>
<sequence>MINPLNAAAAYATTAAKTTGPGLAARDGASFGDVLEQAAKESIGTLKKSEDMSALASVGKADLNEVVQAVTNAEVTLQTVTAVRDKVLNAYQEILRMPM</sequence>
<keyword evidence="6" id="KW-0282">Flagellum</keyword>
<evidence type="ECO:0000256" key="2">
    <source>
        <dbReference type="ARBA" id="ARBA00009272"/>
    </source>
</evidence>
<dbReference type="OrthoDB" id="8481852at2"/>
<proteinExistence type="inferred from homology"/>
<gene>
    <name evidence="4 6" type="primary">fliE</name>
    <name evidence="6" type="ORF">A6A40_06315</name>
</gene>
<dbReference type="RefSeq" id="WP_014247801.1">
    <property type="nucleotide sequence ID" value="NZ_CP015285.1"/>
</dbReference>
<dbReference type="Proteomes" id="UP000077405">
    <property type="component" value="Chromosome"/>
</dbReference>
<dbReference type="GO" id="GO:0071973">
    <property type="term" value="P:bacterial-type flagellum-dependent cell motility"/>
    <property type="evidence" value="ECO:0007669"/>
    <property type="project" value="InterPro"/>
</dbReference>
<dbReference type="PANTHER" id="PTHR34653:SF1">
    <property type="entry name" value="FLAGELLAR HOOK-BASAL BODY COMPLEX PROTEIN FLIE"/>
    <property type="match status" value="1"/>
</dbReference>
<dbReference type="InterPro" id="IPR001624">
    <property type="entry name" value="FliE"/>
</dbReference>
<dbReference type="STRING" id="1226968.A6A40_06315"/>
<keyword evidence="7" id="KW-1185">Reference proteome</keyword>
<reference evidence="6 7" key="1">
    <citation type="journal article" date="2013" name="Int. J. Syst. Evol. Microbiol.">
        <title>Azospirillum humicireducens sp. nov., a nitrogen-fixing bacterium isolated from a microbial fuel cell.</title>
        <authorList>
            <person name="Zhou S."/>
            <person name="Han L."/>
            <person name="Wang Y."/>
            <person name="Yang G."/>
            <person name="Zhuang L."/>
            <person name="Hu P."/>
        </authorList>
    </citation>
    <scope>NUCLEOTIDE SEQUENCE [LARGE SCALE GENOMIC DNA]</scope>
    <source>
        <strain evidence="6 7">SgZ-5</strain>
    </source>
</reference>
<evidence type="ECO:0000256" key="1">
    <source>
        <dbReference type="ARBA" id="ARBA00004117"/>
    </source>
</evidence>
<evidence type="ECO:0000256" key="3">
    <source>
        <dbReference type="ARBA" id="ARBA00023143"/>
    </source>
</evidence>
<dbReference type="EMBL" id="CP015285">
    <property type="protein sequence ID" value="ANC91546.1"/>
    <property type="molecule type" value="Genomic_DNA"/>
</dbReference>
<evidence type="ECO:0000313" key="6">
    <source>
        <dbReference type="EMBL" id="ANC91546.1"/>
    </source>
</evidence>
<keyword evidence="3 4" id="KW-0975">Bacterial flagellum</keyword>
<organism evidence="6 7">
    <name type="scientific">Azospirillum humicireducens</name>
    <dbReference type="NCBI Taxonomy" id="1226968"/>
    <lineage>
        <taxon>Bacteria</taxon>
        <taxon>Pseudomonadati</taxon>
        <taxon>Pseudomonadota</taxon>
        <taxon>Alphaproteobacteria</taxon>
        <taxon>Rhodospirillales</taxon>
        <taxon>Azospirillaceae</taxon>
        <taxon>Azospirillum</taxon>
    </lineage>
</organism>
<evidence type="ECO:0000256" key="5">
    <source>
        <dbReference type="NCBIfam" id="TIGR00205"/>
    </source>
</evidence>
<comment type="subcellular location">
    <subcellularLocation>
        <location evidence="1 4">Bacterial flagellum basal body</location>
    </subcellularLocation>
</comment>
<evidence type="ECO:0000256" key="4">
    <source>
        <dbReference type="HAMAP-Rule" id="MF_00724"/>
    </source>
</evidence>
<comment type="similarity">
    <text evidence="2 4">Belongs to the FliE family.</text>
</comment>
<accession>A0A160JFE3</accession>
<dbReference type="HAMAP" id="MF_00724">
    <property type="entry name" value="FliE"/>
    <property type="match status" value="1"/>
</dbReference>